<dbReference type="RefSeq" id="XP_025413723.1">
    <property type="nucleotide sequence ID" value="XM_025557938.1"/>
</dbReference>
<dbReference type="AlphaFoldDB" id="A0A8B8FTB6"/>
<evidence type="ECO:0000313" key="1">
    <source>
        <dbReference type="Proteomes" id="UP000694846"/>
    </source>
</evidence>
<reference evidence="2" key="1">
    <citation type="submission" date="2025-08" db="UniProtKB">
        <authorList>
            <consortium name="RefSeq"/>
        </authorList>
    </citation>
    <scope>IDENTIFICATION</scope>
    <source>
        <tissue evidence="2">Whole body</tissue>
    </source>
</reference>
<dbReference type="GeneID" id="112685897"/>
<proteinExistence type="predicted"/>
<sequence>MPYSHGDITFKTAGYARSLTFVFFDEYVIGYLVNESTMDSNWHVNLLGIINYSISELLNDYQRESHITVIMGSQNEMLIKPNRLHIGNEYVEQDSSAAFIHTAATDIASLSHLHPCGKKTRVSNELQKEFKLHEY</sequence>
<evidence type="ECO:0000313" key="2">
    <source>
        <dbReference type="RefSeq" id="XP_025413723.1"/>
    </source>
</evidence>
<dbReference type="Proteomes" id="UP000694846">
    <property type="component" value="Unplaced"/>
</dbReference>
<accession>A0A8B8FTB6</accession>
<organism evidence="1 2">
    <name type="scientific">Sipha flava</name>
    <name type="common">yellow sugarcane aphid</name>
    <dbReference type="NCBI Taxonomy" id="143950"/>
    <lineage>
        <taxon>Eukaryota</taxon>
        <taxon>Metazoa</taxon>
        <taxon>Ecdysozoa</taxon>
        <taxon>Arthropoda</taxon>
        <taxon>Hexapoda</taxon>
        <taxon>Insecta</taxon>
        <taxon>Pterygota</taxon>
        <taxon>Neoptera</taxon>
        <taxon>Paraneoptera</taxon>
        <taxon>Hemiptera</taxon>
        <taxon>Sternorrhyncha</taxon>
        <taxon>Aphidomorpha</taxon>
        <taxon>Aphidoidea</taxon>
        <taxon>Aphididae</taxon>
        <taxon>Sipha</taxon>
    </lineage>
</organism>
<name>A0A8B8FTB6_9HEMI</name>
<gene>
    <name evidence="2" type="primary">LOC112685897</name>
</gene>
<keyword evidence="1" id="KW-1185">Reference proteome</keyword>
<protein>
    <submittedName>
        <fullName evidence="2">Uncharacterized protein LOC112685897 isoform X1</fullName>
    </submittedName>
</protein>